<feature type="compositionally biased region" description="Basic and acidic residues" evidence="1">
    <location>
        <begin position="64"/>
        <end position="86"/>
    </location>
</feature>
<gene>
    <name evidence="2" type="ORF">V6N12_030571</name>
</gene>
<dbReference type="EMBL" id="JBBPBM010002014">
    <property type="protein sequence ID" value="KAK8480630.1"/>
    <property type="molecule type" value="Genomic_DNA"/>
</dbReference>
<evidence type="ECO:0000313" key="3">
    <source>
        <dbReference type="Proteomes" id="UP001472677"/>
    </source>
</evidence>
<evidence type="ECO:0000313" key="2">
    <source>
        <dbReference type="EMBL" id="KAK8480630.1"/>
    </source>
</evidence>
<protein>
    <submittedName>
        <fullName evidence="2">Uncharacterized protein</fullName>
    </submittedName>
</protein>
<dbReference type="Proteomes" id="UP001472677">
    <property type="component" value="Unassembled WGS sequence"/>
</dbReference>
<evidence type="ECO:0000256" key="1">
    <source>
        <dbReference type="SAM" id="MobiDB-lite"/>
    </source>
</evidence>
<reference evidence="2 3" key="1">
    <citation type="journal article" date="2024" name="G3 (Bethesda)">
        <title>Genome assembly of Hibiscus sabdariffa L. provides insights into metabolisms of medicinal natural products.</title>
        <authorList>
            <person name="Kim T."/>
        </authorList>
    </citation>
    <scope>NUCLEOTIDE SEQUENCE [LARGE SCALE GENOMIC DNA]</scope>
    <source>
        <strain evidence="2">TK-2024</strain>
        <tissue evidence="2">Old leaves</tissue>
    </source>
</reference>
<feature type="region of interest" description="Disordered" evidence="1">
    <location>
        <begin position="64"/>
        <end position="105"/>
    </location>
</feature>
<name>A0ABR1ZJA7_9ROSI</name>
<feature type="compositionally biased region" description="Acidic residues" evidence="1">
    <location>
        <begin position="96"/>
        <end position="105"/>
    </location>
</feature>
<comment type="caution">
    <text evidence="2">The sequence shown here is derived from an EMBL/GenBank/DDBJ whole genome shotgun (WGS) entry which is preliminary data.</text>
</comment>
<keyword evidence="3" id="KW-1185">Reference proteome</keyword>
<organism evidence="2 3">
    <name type="scientific">Hibiscus sabdariffa</name>
    <name type="common">roselle</name>
    <dbReference type="NCBI Taxonomy" id="183260"/>
    <lineage>
        <taxon>Eukaryota</taxon>
        <taxon>Viridiplantae</taxon>
        <taxon>Streptophyta</taxon>
        <taxon>Embryophyta</taxon>
        <taxon>Tracheophyta</taxon>
        <taxon>Spermatophyta</taxon>
        <taxon>Magnoliopsida</taxon>
        <taxon>eudicotyledons</taxon>
        <taxon>Gunneridae</taxon>
        <taxon>Pentapetalae</taxon>
        <taxon>rosids</taxon>
        <taxon>malvids</taxon>
        <taxon>Malvales</taxon>
        <taxon>Malvaceae</taxon>
        <taxon>Malvoideae</taxon>
        <taxon>Hibiscus</taxon>
    </lineage>
</organism>
<accession>A0ABR1ZJA7</accession>
<proteinExistence type="predicted"/>
<sequence>MEKVLGDDSVLLPGVINGRPPDQGVLIPVPTKLERVALPISEEDQKVVKRSRGEGKVYDERLVSEKDGEEHTKPSFKDMLTGRRSEGSNTHVIPELDVEINDEDV</sequence>